<dbReference type="EMBL" id="KN817523">
    <property type="protein sequence ID" value="KJA27624.1"/>
    <property type="molecule type" value="Genomic_DNA"/>
</dbReference>
<feature type="compositionally biased region" description="Low complexity" evidence="1">
    <location>
        <begin position="116"/>
        <end position="128"/>
    </location>
</feature>
<evidence type="ECO:0000313" key="2">
    <source>
        <dbReference type="EMBL" id="KJA27624.1"/>
    </source>
</evidence>
<accession>A0A0D2P9P6</accession>
<gene>
    <name evidence="2" type="ORF">HYPSUDRAFT_197816</name>
</gene>
<dbReference type="Proteomes" id="UP000054270">
    <property type="component" value="Unassembled WGS sequence"/>
</dbReference>
<feature type="region of interest" description="Disordered" evidence="1">
    <location>
        <begin position="1"/>
        <end position="31"/>
    </location>
</feature>
<evidence type="ECO:0000256" key="1">
    <source>
        <dbReference type="SAM" id="MobiDB-lite"/>
    </source>
</evidence>
<proteinExistence type="predicted"/>
<organism evidence="2 3">
    <name type="scientific">Hypholoma sublateritium (strain FD-334 SS-4)</name>
    <dbReference type="NCBI Taxonomy" id="945553"/>
    <lineage>
        <taxon>Eukaryota</taxon>
        <taxon>Fungi</taxon>
        <taxon>Dikarya</taxon>
        <taxon>Basidiomycota</taxon>
        <taxon>Agaricomycotina</taxon>
        <taxon>Agaricomycetes</taxon>
        <taxon>Agaricomycetidae</taxon>
        <taxon>Agaricales</taxon>
        <taxon>Agaricineae</taxon>
        <taxon>Strophariaceae</taxon>
        <taxon>Hypholoma</taxon>
    </lineage>
</organism>
<reference evidence="3" key="1">
    <citation type="submission" date="2014-04" db="EMBL/GenBank/DDBJ databases">
        <title>Evolutionary Origins and Diversification of the Mycorrhizal Mutualists.</title>
        <authorList>
            <consortium name="DOE Joint Genome Institute"/>
            <consortium name="Mycorrhizal Genomics Consortium"/>
            <person name="Kohler A."/>
            <person name="Kuo A."/>
            <person name="Nagy L.G."/>
            <person name="Floudas D."/>
            <person name="Copeland A."/>
            <person name="Barry K.W."/>
            <person name="Cichocki N."/>
            <person name="Veneault-Fourrey C."/>
            <person name="LaButti K."/>
            <person name="Lindquist E.A."/>
            <person name="Lipzen A."/>
            <person name="Lundell T."/>
            <person name="Morin E."/>
            <person name="Murat C."/>
            <person name="Riley R."/>
            <person name="Ohm R."/>
            <person name="Sun H."/>
            <person name="Tunlid A."/>
            <person name="Henrissat B."/>
            <person name="Grigoriev I.V."/>
            <person name="Hibbett D.S."/>
            <person name="Martin F."/>
        </authorList>
    </citation>
    <scope>NUCLEOTIDE SEQUENCE [LARGE SCALE GENOMIC DNA]</scope>
    <source>
        <strain evidence="3">FD-334 SS-4</strain>
    </source>
</reference>
<sequence length="146" mass="15227">MPVRAPRARRPRYLSHAVPRAPSGETAPACAHARVPPPALALRPKPAPAWASESLDVPASALPQTYLSSMYSRPGPGCTPHAIGARSINTASFPAHATPAPSPLITTPEPARTPGRAHAASARRSTSTRAICVPTAGRSRAARRIL</sequence>
<keyword evidence="3" id="KW-1185">Reference proteome</keyword>
<protein>
    <submittedName>
        <fullName evidence="2">Uncharacterized protein</fullName>
    </submittedName>
</protein>
<evidence type="ECO:0000313" key="3">
    <source>
        <dbReference type="Proteomes" id="UP000054270"/>
    </source>
</evidence>
<dbReference type="AlphaFoldDB" id="A0A0D2P9P6"/>
<feature type="region of interest" description="Disordered" evidence="1">
    <location>
        <begin position="93"/>
        <end position="128"/>
    </location>
</feature>
<feature type="compositionally biased region" description="Basic residues" evidence="1">
    <location>
        <begin position="1"/>
        <end position="13"/>
    </location>
</feature>
<name>A0A0D2P9P6_HYPSF</name>